<comment type="caution">
    <text evidence="1">The sequence shown here is derived from an EMBL/GenBank/DDBJ whole genome shotgun (WGS) entry which is preliminary data.</text>
</comment>
<proteinExistence type="predicted"/>
<protein>
    <submittedName>
        <fullName evidence="1">Uncharacterized protein</fullName>
    </submittedName>
</protein>
<dbReference type="EMBL" id="JAFJMO010000001">
    <property type="protein sequence ID" value="KAJ8288083.1"/>
    <property type="molecule type" value="Genomic_DNA"/>
</dbReference>
<sequence length="96" mass="11147">MPRMEYWGRSSPRRLVERATGRLGESRYITIEKESRHKMGSLVLPTGKTLCPLFGPCSSDMHRMKDTNNRFTQWYLALLPFSLLGNQSPRVCKRLC</sequence>
<accession>A0A9Q1E1Z4</accession>
<dbReference type="Proteomes" id="UP001152803">
    <property type="component" value="Unassembled WGS sequence"/>
</dbReference>
<gene>
    <name evidence="1" type="ORF">COCON_G00007420</name>
</gene>
<name>A0A9Q1E1Z4_CONCO</name>
<reference evidence="1" key="1">
    <citation type="journal article" date="2023" name="Science">
        <title>Genome structures resolve the early diversification of teleost fishes.</title>
        <authorList>
            <person name="Parey E."/>
            <person name="Louis A."/>
            <person name="Montfort J."/>
            <person name="Bouchez O."/>
            <person name="Roques C."/>
            <person name="Iampietro C."/>
            <person name="Lluch J."/>
            <person name="Castinel A."/>
            <person name="Donnadieu C."/>
            <person name="Desvignes T."/>
            <person name="Floi Bucao C."/>
            <person name="Jouanno E."/>
            <person name="Wen M."/>
            <person name="Mejri S."/>
            <person name="Dirks R."/>
            <person name="Jansen H."/>
            <person name="Henkel C."/>
            <person name="Chen W.J."/>
            <person name="Zahm M."/>
            <person name="Cabau C."/>
            <person name="Klopp C."/>
            <person name="Thompson A.W."/>
            <person name="Robinson-Rechavi M."/>
            <person name="Braasch I."/>
            <person name="Lecointre G."/>
            <person name="Bobe J."/>
            <person name="Postlethwait J.H."/>
            <person name="Berthelot C."/>
            <person name="Roest Crollius H."/>
            <person name="Guiguen Y."/>
        </authorList>
    </citation>
    <scope>NUCLEOTIDE SEQUENCE</scope>
    <source>
        <strain evidence="1">Concon-B</strain>
    </source>
</reference>
<keyword evidence="2" id="KW-1185">Reference proteome</keyword>
<organism evidence="1 2">
    <name type="scientific">Conger conger</name>
    <name type="common">Conger eel</name>
    <name type="synonym">Muraena conger</name>
    <dbReference type="NCBI Taxonomy" id="82655"/>
    <lineage>
        <taxon>Eukaryota</taxon>
        <taxon>Metazoa</taxon>
        <taxon>Chordata</taxon>
        <taxon>Craniata</taxon>
        <taxon>Vertebrata</taxon>
        <taxon>Euteleostomi</taxon>
        <taxon>Actinopterygii</taxon>
        <taxon>Neopterygii</taxon>
        <taxon>Teleostei</taxon>
        <taxon>Anguilliformes</taxon>
        <taxon>Congridae</taxon>
        <taxon>Conger</taxon>
    </lineage>
</organism>
<dbReference type="AlphaFoldDB" id="A0A9Q1E1Z4"/>
<evidence type="ECO:0000313" key="2">
    <source>
        <dbReference type="Proteomes" id="UP001152803"/>
    </source>
</evidence>
<evidence type="ECO:0000313" key="1">
    <source>
        <dbReference type="EMBL" id="KAJ8288083.1"/>
    </source>
</evidence>